<dbReference type="Pfam" id="PF15998">
    <property type="entry name" value="DUF4773"/>
    <property type="match status" value="1"/>
</dbReference>
<feature type="chain" id="PRO_5032346369" description="DUF4773 domain-containing protein" evidence="1">
    <location>
        <begin position="20"/>
        <end position="188"/>
    </location>
</feature>
<keyword evidence="1" id="KW-0732">Signal</keyword>
<comment type="caution">
    <text evidence="3">The sequence shown here is derived from an EMBL/GenBank/DDBJ whole genome shotgun (WGS) entry which is preliminary data.</text>
</comment>
<proteinExistence type="predicted"/>
<evidence type="ECO:0000313" key="4">
    <source>
        <dbReference type="Proteomes" id="UP000639338"/>
    </source>
</evidence>
<sequence>MKLLQIIIIASISITWCTAMLIDHQIKDDNSIMTKQDGSGCLCENYSCGCCDNVNWLKAIGKLCTNISYLADDYGFSLTVTWNKYVLYNNTISAKNPPAFCADIPELEKIGEICLRFYDLSIATKHFHGCMEVKVILWHAVHKSIRIGCITIPNDKNILQQLHIIDDDNHQNSHNNSSNHDIPSVIIV</sequence>
<dbReference type="InterPro" id="IPR031941">
    <property type="entry name" value="DUF4773"/>
</dbReference>
<dbReference type="OrthoDB" id="5952164at2759"/>
<evidence type="ECO:0000259" key="2">
    <source>
        <dbReference type="Pfam" id="PF15998"/>
    </source>
</evidence>
<dbReference type="EMBL" id="JACMRX010000003">
    <property type="protein sequence ID" value="KAF7993831.1"/>
    <property type="molecule type" value="Genomic_DNA"/>
</dbReference>
<evidence type="ECO:0000313" key="3">
    <source>
        <dbReference type="EMBL" id="KAF7993831.1"/>
    </source>
</evidence>
<accession>A0A834XXA6</accession>
<evidence type="ECO:0000256" key="1">
    <source>
        <dbReference type="SAM" id="SignalP"/>
    </source>
</evidence>
<gene>
    <name evidence="3" type="ORF">HCN44_011100</name>
</gene>
<dbReference type="PANTHER" id="PTHR36299:SF2">
    <property type="entry name" value="DUF4773 DOMAIN-CONTAINING PROTEIN"/>
    <property type="match status" value="1"/>
</dbReference>
<dbReference type="PANTHER" id="PTHR36299">
    <property type="entry name" value="AGAP008005-PA"/>
    <property type="match status" value="1"/>
</dbReference>
<keyword evidence="4" id="KW-1185">Reference proteome</keyword>
<feature type="domain" description="DUF4773" evidence="2">
    <location>
        <begin position="41"/>
        <end position="152"/>
    </location>
</feature>
<organism evidence="3 4">
    <name type="scientific">Aphidius gifuensis</name>
    <name type="common">Parasitoid wasp</name>
    <dbReference type="NCBI Taxonomy" id="684658"/>
    <lineage>
        <taxon>Eukaryota</taxon>
        <taxon>Metazoa</taxon>
        <taxon>Ecdysozoa</taxon>
        <taxon>Arthropoda</taxon>
        <taxon>Hexapoda</taxon>
        <taxon>Insecta</taxon>
        <taxon>Pterygota</taxon>
        <taxon>Neoptera</taxon>
        <taxon>Endopterygota</taxon>
        <taxon>Hymenoptera</taxon>
        <taxon>Apocrita</taxon>
        <taxon>Ichneumonoidea</taxon>
        <taxon>Braconidae</taxon>
        <taxon>Aphidiinae</taxon>
        <taxon>Aphidius</taxon>
    </lineage>
</organism>
<feature type="signal peptide" evidence="1">
    <location>
        <begin position="1"/>
        <end position="19"/>
    </location>
</feature>
<protein>
    <recommendedName>
        <fullName evidence="2">DUF4773 domain-containing protein</fullName>
    </recommendedName>
</protein>
<name>A0A834XXA6_APHGI</name>
<dbReference type="AlphaFoldDB" id="A0A834XXA6"/>
<dbReference type="Proteomes" id="UP000639338">
    <property type="component" value="Unassembled WGS sequence"/>
</dbReference>
<reference evidence="3 4" key="1">
    <citation type="submission" date="2020-08" db="EMBL/GenBank/DDBJ databases">
        <title>Aphidius gifuensis genome sequencing and assembly.</title>
        <authorList>
            <person name="Du Z."/>
        </authorList>
    </citation>
    <scope>NUCLEOTIDE SEQUENCE [LARGE SCALE GENOMIC DNA]</scope>
    <source>
        <strain evidence="3">YNYX2018</strain>
        <tissue evidence="3">Adults</tissue>
    </source>
</reference>